<organism evidence="1 2">
    <name type="scientific">Neophaeococcomyces mojaviensis</name>
    <dbReference type="NCBI Taxonomy" id="3383035"/>
    <lineage>
        <taxon>Eukaryota</taxon>
        <taxon>Fungi</taxon>
        <taxon>Dikarya</taxon>
        <taxon>Ascomycota</taxon>
        <taxon>Pezizomycotina</taxon>
        <taxon>Eurotiomycetes</taxon>
        <taxon>Chaetothyriomycetidae</taxon>
        <taxon>Chaetothyriales</taxon>
        <taxon>Chaetothyriales incertae sedis</taxon>
        <taxon>Neophaeococcomyces</taxon>
    </lineage>
</organism>
<name>A0ACC2ZV22_9EURO</name>
<protein>
    <submittedName>
        <fullName evidence="1">Uncharacterized protein</fullName>
    </submittedName>
</protein>
<proteinExistence type="predicted"/>
<sequence length="1199" mass="134841">MSAPKAQADPNALMEVKPDQIDTRKNPDLQLKSGIAQMQITFSSNQHFRSMEGDYRVDLFNDHDFTPPPNILKAYPANMQMYGNLRKSISFRFTDKRMFRVSENYLYQDKDFIKLSISYPLSQLTVLQCSPDDDYDADFKIVMKITGSETGRYFALDNDRPEFTKQAQGGNPVARDRWVTEYTQLGKKVPDPQGKFIPESDYDIMRTVLIHELKCCSYVRIIIRNYKSIYGKAHFFSPNLAQQILDAKDTESMFQSPQGFCQMQRKAIQAESTRAEMILQGVARKAGDVRARVVLLAEFDDRYALRLEPKPNDQWQVPEKAHVYIRAQGSDAGILTTMPGKIPNQPKGQENCWQGTTFMADKTVHCSLENFITSAQKKQLQQLSQQKAEDVTWLYNFHVQFTEGDDESVVSRQMVAINALEHGMRVRAGAANSEDKPEIKTDYHQPIDFLLLGHGNESTKDDPIETHRALEAMFSRPSLQMQQASHQAAASAVFAGKKKRSIVQGPPATGKTTLNSKIIWLLMRAAKFAEKQGTGGAIITAAHTNEAVRVACRRTLELGPTFGFNEPWRQICLVVSEQMLNHWRMTGHPLHESLQLATLGAHLERLVTESKNPSKWATFSEGRRQIKKSGRYEFDANTTRQYRDQERQLIERLKQTIRIWFCTLSTLHLRHPVFGIQSPSGAPMEGLDTRVLVIDEASQATDVYVAMAILTTNPRHLSMTGDHNQLAPFHSTPEGERAWQKSTFERLQNITDKVLLDVEYRTRSNIYAGTNYLYQNRVFTADGVDDRPAAHNIDRVIKNITFQIDNGPHVSLTSNVHVFDLSGTKCEQTASKSSRNGQECQIMRGLMGALRMGGIPLRHLMALTPYQGQWDEMVAQMSSSFWREAQLRKIDSAQGDEAEVVLFSATRTKETGLGFLHQSRRQNVAMSRAKNALFAFIDMDMVRDSSTGQAWQRWFNNLLQKNPKNLVLRMHPQVTWYYQGRKVTAQTVQNASEIDIYHNDRPRASSVASHIGPLESGTLSPFQIQQKSQIGSPRSGVASPGGVQSQVRSPLSGHGQQMPLLQKNLTGETVSSRLQPGSISQVISQATSGQAGLQSAEAQPPSQPRLQGSAPQPPASGRTRQTLLQDLEQVQAQIQTFNKTITAHTAQVPGSIAKLNSFSDFLGRELAAGRLLLPNITLQTRCLEKLLQWQSLTGQRRDG</sequence>
<keyword evidence="2" id="KW-1185">Reference proteome</keyword>
<evidence type="ECO:0000313" key="2">
    <source>
        <dbReference type="Proteomes" id="UP001172386"/>
    </source>
</evidence>
<reference evidence="1" key="1">
    <citation type="submission" date="2022-10" db="EMBL/GenBank/DDBJ databases">
        <title>Culturing micro-colonial fungi from biological soil crusts in the Mojave desert and describing Neophaeococcomyces mojavensis, and introducing the new genera and species Taxawa tesnikishii.</title>
        <authorList>
            <person name="Kurbessoian T."/>
            <person name="Stajich J.E."/>
        </authorList>
    </citation>
    <scope>NUCLEOTIDE SEQUENCE</scope>
    <source>
        <strain evidence="1">JES_112</strain>
    </source>
</reference>
<accession>A0ACC2ZV22</accession>
<dbReference type="Proteomes" id="UP001172386">
    <property type="component" value="Unassembled WGS sequence"/>
</dbReference>
<evidence type="ECO:0000313" key="1">
    <source>
        <dbReference type="EMBL" id="KAJ9651434.1"/>
    </source>
</evidence>
<dbReference type="EMBL" id="JAPDRQ010000257">
    <property type="protein sequence ID" value="KAJ9651434.1"/>
    <property type="molecule type" value="Genomic_DNA"/>
</dbReference>
<gene>
    <name evidence="1" type="ORF">H2198_009294</name>
</gene>
<comment type="caution">
    <text evidence="1">The sequence shown here is derived from an EMBL/GenBank/DDBJ whole genome shotgun (WGS) entry which is preliminary data.</text>
</comment>